<dbReference type="SUPFAM" id="SSF52540">
    <property type="entry name" value="P-loop containing nucleoside triphosphate hydrolases"/>
    <property type="match status" value="2"/>
</dbReference>
<dbReference type="EMBL" id="CM000882">
    <property type="protein sequence ID" value="PNT66962.1"/>
    <property type="molecule type" value="Genomic_DNA"/>
</dbReference>
<dbReference type="InterPro" id="IPR027417">
    <property type="entry name" value="P-loop_NTPase"/>
</dbReference>
<evidence type="ECO:0000256" key="2">
    <source>
        <dbReference type="ARBA" id="ARBA00022741"/>
    </source>
</evidence>
<proteinExistence type="predicted"/>
<dbReference type="InterPro" id="IPR049730">
    <property type="entry name" value="SNF2/RAD54-like_C"/>
</dbReference>
<evidence type="ECO:0000256" key="3">
    <source>
        <dbReference type="ARBA" id="ARBA00022801"/>
    </source>
</evidence>
<sequence>LLNNLIILLVHLDEYEEVANDKHVKRKINVDIGCNHDICLHEDLGEVCRVCGMIVRSADKIFDYCWWKQIEDFGSATASAYEDFIFEDAAIHPMHAKEIRLHQFEGFKFLVKNLMSTSDPGGCIIAHAPGSGKTFMVISFIQSFLAKHSSARVLVVLPKGIVGTWKREFQRWQVEDIPMYDFYSAKANTRTGHLKVLNSWASHKIVQWLLHKDKLLVIPNLLIMDEGHTSRNEGTNVLQSLRDVRTPRKVVLSGTLFQNHVKEVFNILNLVRPKFLKMRSSRRIVRRIMSQAIVAGCSSSKKADEVFAESVEATLLADDNFERKSHVISGLRELTEDVLHYYKGDVLDKLLGLVDFSVFLKLTQKQKDILDTLEAYGSLKRAAVETAVYIHPCLKDISEADSNEKNWTDAEIDSLIESINIRDGVKARFFLNILSLADSAGEKLLAFSRLLLPMRFLERLLVQMKGWHTRMDKFNSSNDAKVLFGSIRACAEGISLVGASRVVVLDVHLNPSVTRQAIGRAFRPGQRKKVFVYRLVAADSLEEKTHATVLKKEVIPKLWFEWNGNCTREHFKLNQVYTRESGDELLVSEAIRRDIKALFR</sequence>
<feature type="non-terminal residue" evidence="8">
    <location>
        <position position="1"/>
    </location>
</feature>
<dbReference type="InterPro" id="IPR038718">
    <property type="entry name" value="SNF2-like_sf"/>
</dbReference>
<dbReference type="OrthoDB" id="9900844at2759"/>
<keyword evidence="4" id="KW-0347">Helicase</keyword>
<comment type="subcellular location">
    <subcellularLocation>
        <location evidence="1">Nucleus</location>
    </subcellularLocation>
</comment>
<dbReference type="InterPro" id="IPR044567">
    <property type="entry name" value="CLSY/DRD1"/>
</dbReference>
<keyword evidence="2" id="KW-0547">Nucleotide-binding</keyword>
<dbReference type="PANTHER" id="PTHR45821">
    <property type="entry name" value="SNF2 DOMAIN-CONTAINING PROTEIN CLASSY 2-RELATED"/>
    <property type="match status" value="1"/>
</dbReference>
<dbReference type="AlphaFoldDB" id="A0A2K2CY59"/>
<evidence type="ECO:0000256" key="4">
    <source>
        <dbReference type="ARBA" id="ARBA00022806"/>
    </source>
</evidence>
<dbReference type="InterPro" id="IPR001650">
    <property type="entry name" value="Helicase_C-like"/>
</dbReference>
<keyword evidence="5" id="KW-0067">ATP-binding</keyword>
<keyword evidence="3" id="KW-0378">Hydrolase</keyword>
<evidence type="ECO:0000259" key="7">
    <source>
        <dbReference type="PROSITE" id="PS51192"/>
    </source>
</evidence>
<dbReference type="Gene3D" id="3.40.50.10810">
    <property type="entry name" value="Tandem AAA-ATPase domain"/>
    <property type="match status" value="1"/>
</dbReference>
<name>A0A2K2CY59_BRADI</name>
<reference evidence="8" key="2">
    <citation type="submission" date="2017-06" db="EMBL/GenBank/DDBJ databases">
        <title>WGS assembly of Brachypodium distachyon.</title>
        <authorList>
            <consortium name="The International Brachypodium Initiative"/>
            <person name="Lucas S."/>
            <person name="Harmon-Smith M."/>
            <person name="Lail K."/>
            <person name="Tice H."/>
            <person name="Grimwood J."/>
            <person name="Bruce D."/>
            <person name="Barry K."/>
            <person name="Shu S."/>
            <person name="Lindquist E."/>
            <person name="Wang M."/>
            <person name="Pitluck S."/>
            <person name="Vogel J.P."/>
            <person name="Garvin D.F."/>
            <person name="Mockler T.C."/>
            <person name="Schmutz J."/>
            <person name="Rokhsar D."/>
            <person name="Bevan M.W."/>
        </authorList>
    </citation>
    <scope>NUCLEOTIDE SEQUENCE</scope>
    <source>
        <strain evidence="8">Bd21</strain>
    </source>
</reference>
<dbReference type="GO" id="GO:0005524">
    <property type="term" value="F:ATP binding"/>
    <property type="evidence" value="ECO:0007669"/>
    <property type="project" value="UniProtKB-KW"/>
</dbReference>
<keyword evidence="6" id="KW-0539">Nucleus</keyword>
<reference evidence="8" key="1">
    <citation type="journal article" date="2010" name="Nature">
        <title>Genome sequencing and analysis of the model grass Brachypodium distachyon.</title>
        <authorList>
            <consortium name="International Brachypodium Initiative"/>
        </authorList>
    </citation>
    <scope>NUCLEOTIDE SEQUENCE [LARGE SCALE GENOMIC DNA]</scope>
    <source>
        <strain evidence="8">Bd21</strain>
    </source>
</reference>
<evidence type="ECO:0000313" key="8">
    <source>
        <dbReference type="EMBL" id="PNT66962.1"/>
    </source>
</evidence>
<dbReference type="GO" id="GO:0080188">
    <property type="term" value="P:gene silencing by siRNA-directed DNA methylation"/>
    <property type="evidence" value="ECO:0007669"/>
    <property type="project" value="InterPro"/>
</dbReference>
<protein>
    <recommendedName>
        <fullName evidence="7">Helicase ATP-binding domain-containing protein</fullName>
    </recommendedName>
</protein>
<dbReference type="SMART" id="SM00487">
    <property type="entry name" value="DEXDc"/>
    <property type="match status" value="1"/>
</dbReference>
<dbReference type="CDD" id="cd18793">
    <property type="entry name" value="SF2_C_SNF"/>
    <property type="match status" value="1"/>
</dbReference>
<dbReference type="GO" id="GO:0016787">
    <property type="term" value="F:hydrolase activity"/>
    <property type="evidence" value="ECO:0007669"/>
    <property type="project" value="UniProtKB-KW"/>
</dbReference>
<dbReference type="Gene3D" id="3.40.50.300">
    <property type="entry name" value="P-loop containing nucleotide triphosphate hydrolases"/>
    <property type="match status" value="1"/>
</dbReference>
<dbReference type="GO" id="GO:0004386">
    <property type="term" value="F:helicase activity"/>
    <property type="evidence" value="ECO:0007669"/>
    <property type="project" value="UniProtKB-KW"/>
</dbReference>
<feature type="domain" description="Helicase ATP-binding" evidence="7">
    <location>
        <begin position="114"/>
        <end position="274"/>
    </location>
</feature>
<accession>A0A2K2CY59</accession>
<gene>
    <name evidence="8" type="ORF">BRADI_3g18907v3</name>
</gene>
<dbReference type="PROSITE" id="PS51192">
    <property type="entry name" value="HELICASE_ATP_BIND_1"/>
    <property type="match status" value="1"/>
</dbReference>
<dbReference type="PANTHER" id="PTHR45821:SF1">
    <property type="entry name" value="ATP-DEPENDENT HELICASE FAMILY PROTEIN-RELATED"/>
    <property type="match status" value="1"/>
</dbReference>
<evidence type="ECO:0000256" key="5">
    <source>
        <dbReference type="ARBA" id="ARBA00022840"/>
    </source>
</evidence>
<dbReference type="STRING" id="15368.A0A2K2CY59"/>
<dbReference type="GO" id="GO:0005634">
    <property type="term" value="C:nucleus"/>
    <property type="evidence" value="ECO:0007669"/>
    <property type="project" value="UniProtKB-SubCell"/>
</dbReference>
<dbReference type="Pfam" id="PF00271">
    <property type="entry name" value="Helicase_C"/>
    <property type="match status" value="1"/>
</dbReference>
<dbReference type="InterPro" id="IPR000330">
    <property type="entry name" value="SNF2_N"/>
</dbReference>
<feature type="non-terminal residue" evidence="8">
    <location>
        <position position="600"/>
    </location>
</feature>
<dbReference type="InterPro" id="IPR014001">
    <property type="entry name" value="Helicase_ATP-bd"/>
</dbReference>
<organism evidence="8">
    <name type="scientific">Brachypodium distachyon</name>
    <name type="common">Purple false brome</name>
    <name type="synonym">Trachynia distachya</name>
    <dbReference type="NCBI Taxonomy" id="15368"/>
    <lineage>
        <taxon>Eukaryota</taxon>
        <taxon>Viridiplantae</taxon>
        <taxon>Streptophyta</taxon>
        <taxon>Embryophyta</taxon>
        <taxon>Tracheophyta</taxon>
        <taxon>Spermatophyta</taxon>
        <taxon>Magnoliopsida</taxon>
        <taxon>Liliopsida</taxon>
        <taxon>Poales</taxon>
        <taxon>Poaceae</taxon>
        <taxon>BOP clade</taxon>
        <taxon>Pooideae</taxon>
        <taxon>Stipodae</taxon>
        <taxon>Brachypodieae</taxon>
        <taxon>Brachypodium</taxon>
    </lineage>
</organism>
<dbReference type="ExpressionAtlas" id="A0A2K2CY59">
    <property type="expression patterns" value="baseline and differential"/>
</dbReference>
<evidence type="ECO:0000256" key="1">
    <source>
        <dbReference type="ARBA" id="ARBA00004123"/>
    </source>
</evidence>
<dbReference type="Pfam" id="PF00176">
    <property type="entry name" value="SNF2-rel_dom"/>
    <property type="match status" value="1"/>
</dbReference>
<evidence type="ECO:0000256" key="6">
    <source>
        <dbReference type="ARBA" id="ARBA00023242"/>
    </source>
</evidence>